<sequence length="141" mass="15156">TNQSSSVISHSTDLRPTENQSEDSLVSHSSLTHRGKLGSIVSDCSEVEGPVDGLSHSRNASHISQQSRGSGTSSNASSSTLERRWKFEESVKEVAVGATRVDAESLINELLQSTNLDLTDEEDSASGLQLLVHKDGTMTFR</sequence>
<evidence type="ECO:0000313" key="2">
    <source>
        <dbReference type="EMBL" id="CEK63251.1"/>
    </source>
</evidence>
<feature type="compositionally biased region" description="Polar residues" evidence="1">
    <location>
        <begin position="17"/>
        <end position="30"/>
    </location>
</feature>
<accession>A0A0B6Z5S0</accession>
<protein>
    <submittedName>
        <fullName evidence="2">Uncharacterized protein</fullName>
    </submittedName>
</protein>
<name>A0A0B6Z5S0_9EUPU</name>
<feature type="region of interest" description="Disordered" evidence="1">
    <location>
        <begin position="1"/>
        <end position="83"/>
    </location>
</feature>
<feature type="compositionally biased region" description="Polar residues" evidence="1">
    <location>
        <begin position="1"/>
        <end position="11"/>
    </location>
</feature>
<dbReference type="AlphaFoldDB" id="A0A0B6Z5S0"/>
<feature type="compositionally biased region" description="Polar residues" evidence="1">
    <location>
        <begin position="56"/>
        <end position="66"/>
    </location>
</feature>
<organism evidence="2">
    <name type="scientific">Arion vulgaris</name>
    <dbReference type="NCBI Taxonomy" id="1028688"/>
    <lineage>
        <taxon>Eukaryota</taxon>
        <taxon>Metazoa</taxon>
        <taxon>Spiralia</taxon>
        <taxon>Lophotrochozoa</taxon>
        <taxon>Mollusca</taxon>
        <taxon>Gastropoda</taxon>
        <taxon>Heterobranchia</taxon>
        <taxon>Euthyneura</taxon>
        <taxon>Panpulmonata</taxon>
        <taxon>Eupulmonata</taxon>
        <taxon>Stylommatophora</taxon>
        <taxon>Helicina</taxon>
        <taxon>Arionoidea</taxon>
        <taxon>Arionidae</taxon>
        <taxon>Arion</taxon>
    </lineage>
</organism>
<feature type="non-terminal residue" evidence="2">
    <location>
        <position position="1"/>
    </location>
</feature>
<gene>
    <name evidence="2" type="primary">ORF47685</name>
</gene>
<reference evidence="2" key="1">
    <citation type="submission" date="2014-12" db="EMBL/GenBank/DDBJ databases">
        <title>Insight into the proteome of Arion vulgaris.</title>
        <authorList>
            <person name="Aradska J."/>
            <person name="Bulat T."/>
            <person name="Smidak R."/>
            <person name="Sarate P."/>
            <person name="Gangsoo J."/>
            <person name="Sialana F."/>
            <person name="Bilban M."/>
            <person name="Lubec G."/>
        </authorList>
    </citation>
    <scope>NUCLEOTIDE SEQUENCE</scope>
    <source>
        <tissue evidence="2">Skin</tissue>
    </source>
</reference>
<feature type="compositionally biased region" description="Low complexity" evidence="1">
    <location>
        <begin position="67"/>
        <end position="80"/>
    </location>
</feature>
<evidence type="ECO:0000256" key="1">
    <source>
        <dbReference type="SAM" id="MobiDB-lite"/>
    </source>
</evidence>
<dbReference type="EMBL" id="HACG01016386">
    <property type="protein sequence ID" value="CEK63251.1"/>
    <property type="molecule type" value="Transcribed_RNA"/>
</dbReference>
<proteinExistence type="predicted"/>